<evidence type="ECO:0000256" key="1">
    <source>
        <dbReference type="SAM" id="Phobius"/>
    </source>
</evidence>
<feature type="transmembrane region" description="Helical" evidence="1">
    <location>
        <begin position="20"/>
        <end position="45"/>
    </location>
</feature>
<dbReference type="Proteomes" id="UP000231962">
    <property type="component" value="Unassembled WGS sequence"/>
</dbReference>
<protein>
    <submittedName>
        <fullName evidence="3">Uncharacterized protein</fullName>
    </submittedName>
</protein>
<evidence type="ECO:0000313" key="2">
    <source>
        <dbReference type="EMBL" id="PJZ69215.1"/>
    </source>
</evidence>
<proteinExistence type="predicted"/>
<evidence type="ECO:0000313" key="5">
    <source>
        <dbReference type="Proteomes" id="UP000231990"/>
    </source>
</evidence>
<name>A0A2M9ZKE4_9LEPT</name>
<reference evidence="4 5" key="1">
    <citation type="submission" date="2017-07" db="EMBL/GenBank/DDBJ databases">
        <title>Leptospira spp. isolated from tropical soils.</title>
        <authorList>
            <person name="Thibeaux R."/>
            <person name="Iraola G."/>
            <person name="Ferres I."/>
            <person name="Bierque E."/>
            <person name="Girault D."/>
            <person name="Soupe-Gilbert M.-E."/>
            <person name="Picardeau M."/>
            <person name="Goarant C."/>
        </authorList>
    </citation>
    <scope>NUCLEOTIDE SEQUENCE [LARGE SCALE GENOMIC DNA]</scope>
    <source>
        <strain evidence="3 5">FH1-B-B1</strain>
        <strain evidence="2 4">FH1-B-C1</strain>
    </source>
</reference>
<keyword evidence="1" id="KW-1133">Transmembrane helix</keyword>
<organism evidence="3 5">
    <name type="scientific">Leptospira perolatii</name>
    <dbReference type="NCBI Taxonomy" id="2023191"/>
    <lineage>
        <taxon>Bacteria</taxon>
        <taxon>Pseudomonadati</taxon>
        <taxon>Spirochaetota</taxon>
        <taxon>Spirochaetia</taxon>
        <taxon>Leptospirales</taxon>
        <taxon>Leptospiraceae</taxon>
        <taxon>Leptospira</taxon>
    </lineage>
</organism>
<keyword evidence="1" id="KW-0812">Transmembrane</keyword>
<keyword evidence="4" id="KW-1185">Reference proteome</keyword>
<comment type="caution">
    <text evidence="3">The sequence shown here is derived from an EMBL/GenBank/DDBJ whole genome shotgun (WGS) entry which is preliminary data.</text>
</comment>
<sequence>MVSTSPKRPLDSAKVGKIALAIILGTLVGAVAGVILDHLLGLSFFSKGLLKEAFSLELYVIKVEIQFTPASLFGLVATLFFVLKKG</sequence>
<dbReference type="EMBL" id="NPDZ01000010">
    <property type="protein sequence ID" value="PJZ72403.1"/>
    <property type="molecule type" value="Genomic_DNA"/>
</dbReference>
<evidence type="ECO:0000313" key="4">
    <source>
        <dbReference type="Proteomes" id="UP000231962"/>
    </source>
</evidence>
<gene>
    <name evidence="2" type="ORF">CH360_11875</name>
    <name evidence="3" type="ORF">CH373_14745</name>
</gene>
<accession>A0A2M9ZKE4</accession>
<keyword evidence="1" id="KW-0472">Membrane</keyword>
<dbReference type="RefSeq" id="WP_100714268.1">
    <property type="nucleotide sequence ID" value="NZ_NPDY01000011.1"/>
</dbReference>
<dbReference type="OrthoDB" id="345470at2"/>
<feature type="transmembrane region" description="Helical" evidence="1">
    <location>
        <begin position="65"/>
        <end position="83"/>
    </location>
</feature>
<dbReference type="Proteomes" id="UP000231990">
    <property type="component" value="Unassembled WGS sequence"/>
</dbReference>
<evidence type="ECO:0000313" key="3">
    <source>
        <dbReference type="EMBL" id="PJZ72403.1"/>
    </source>
</evidence>
<dbReference type="AlphaFoldDB" id="A0A2M9ZKE4"/>
<dbReference type="EMBL" id="NPDY01000011">
    <property type="protein sequence ID" value="PJZ69215.1"/>
    <property type="molecule type" value="Genomic_DNA"/>
</dbReference>